<sequence>MSFPLALPCSDLVNNNADAVIVIAADVHDLQDERLNTAVAPYLAIDARIASKATLLLADELPGKRLIISPTGPLNRDYDDVRRVFDAAKSAINEAKAAGCKAPTLQVVGMPQDERYQNALQVAYLGACQALWQPLEAREYRGQSIEPVTQISLVGASEALCKQLNAMAAGQYAARDLCGTEPERMAPPKFADYCVELFNNTGVSVEVISDINTIEKQYPMLGTVARASYAVERHHPRVIKLEYTPSGEVNRTLMFVGKGLVYDTGGADLKVGGFMAGMSRDKGGAASVAGFMKAVADYQPNGVKVIAYLAVVRNSIGSDCFVPDEIITCREGLKVRIGNTDAEGRLAMGDLLSEMKDLAKSEVNPELFTVATLTGHAARAVGPYSAYVENGPARAASVSRQLADIGDLWADGAELSRSRREDYDFVKPRTLADDVLSSNNAPSAVTARGHQFPMAFLAIVGGLDKHGCDSELPLPYVHMDIAGSGVEGGDWQHGKPTAATVSSLFARYCI</sequence>
<dbReference type="GO" id="GO:0070006">
    <property type="term" value="F:metalloaminopeptidase activity"/>
    <property type="evidence" value="ECO:0007669"/>
    <property type="project" value="InterPro"/>
</dbReference>
<evidence type="ECO:0000256" key="5">
    <source>
        <dbReference type="ARBA" id="ARBA00023211"/>
    </source>
</evidence>
<dbReference type="GO" id="GO:0005737">
    <property type="term" value="C:cytoplasm"/>
    <property type="evidence" value="ECO:0007669"/>
    <property type="project" value="InterPro"/>
</dbReference>
<dbReference type="CDD" id="cd00433">
    <property type="entry name" value="Peptidase_M17"/>
    <property type="match status" value="1"/>
</dbReference>
<comment type="caution">
    <text evidence="7">The sequence shown here is derived from an EMBL/GenBank/DDBJ whole genome shotgun (WGS) entry which is preliminary data.</text>
</comment>
<dbReference type="Proteomes" id="UP000586305">
    <property type="component" value="Unassembled WGS sequence"/>
</dbReference>
<feature type="domain" description="Cytosol aminopeptidase" evidence="6">
    <location>
        <begin position="339"/>
        <end position="346"/>
    </location>
</feature>
<dbReference type="EMBL" id="JABBPG010000010">
    <property type="protein sequence ID" value="NOU52588.1"/>
    <property type="molecule type" value="Genomic_DNA"/>
</dbReference>
<proteinExistence type="inferred from homology"/>
<reference evidence="7 8" key="1">
    <citation type="submission" date="2020-04" db="EMBL/GenBank/DDBJ databases">
        <title>Pseudoalteromonas caenipelagi sp. nov., isolated from a tidal flat.</title>
        <authorList>
            <person name="Park S."/>
            <person name="Yoon J.-H."/>
        </authorList>
    </citation>
    <scope>NUCLEOTIDE SEQUENCE [LARGE SCALE GENOMIC DNA]</scope>
    <source>
        <strain evidence="7 8">JBTF-M23</strain>
    </source>
</reference>
<dbReference type="RefSeq" id="WP_171627647.1">
    <property type="nucleotide sequence ID" value="NZ_JABBPG010000010.1"/>
</dbReference>
<keyword evidence="3" id="KW-0645">Protease</keyword>
<evidence type="ECO:0000256" key="1">
    <source>
        <dbReference type="ARBA" id="ARBA00009528"/>
    </source>
</evidence>
<dbReference type="PRINTS" id="PR00481">
    <property type="entry name" value="LAMNOPPTDASE"/>
</dbReference>
<dbReference type="AlphaFoldDB" id="A0A849VIU7"/>
<dbReference type="GO" id="GO:0030145">
    <property type="term" value="F:manganese ion binding"/>
    <property type="evidence" value="ECO:0007669"/>
    <property type="project" value="InterPro"/>
</dbReference>
<evidence type="ECO:0000313" key="7">
    <source>
        <dbReference type="EMBL" id="NOU52588.1"/>
    </source>
</evidence>
<dbReference type="InterPro" id="IPR000819">
    <property type="entry name" value="Peptidase_M17_C"/>
</dbReference>
<dbReference type="PANTHER" id="PTHR11963:SF48">
    <property type="entry name" value="DIPEPTIDASE B, ISOFORM A"/>
    <property type="match status" value="1"/>
</dbReference>
<dbReference type="Pfam" id="PF00883">
    <property type="entry name" value="Peptidase_M17"/>
    <property type="match status" value="1"/>
</dbReference>
<dbReference type="PROSITE" id="PS00631">
    <property type="entry name" value="CYTOSOL_AP"/>
    <property type="match status" value="1"/>
</dbReference>
<evidence type="ECO:0000256" key="3">
    <source>
        <dbReference type="ARBA" id="ARBA00022670"/>
    </source>
</evidence>
<dbReference type="GO" id="GO:0006508">
    <property type="term" value="P:proteolysis"/>
    <property type="evidence" value="ECO:0007669"/>
    <property type="project" value="UniProtKB-KW"/>
</dbReference>
<evidence type="ECO:0000259" key="6">
    <source>
        <dbReference type="PROSITE" id="PS00631"/>
    </source>
</evidence>
<organism evidence="7 8">
    <name type="scientific">Pseudoalteromonas caenipelagi</name>
    <dbReference type="NCBI Taxonomy" id="2726988"/>
    <lineage>
        <taxon>Bacteria</taxon>
        <taxon>Pseudomonadati</taxon>
        <taxon>Pseudomonadota</taxon>
        <taxon>Gammaproteobacteria</taxon>
        <taxon>Alteromonadales</taxon>
        <taxon>Pseudoalteromonadaceae</taxon>
        <taxon>Pseudoalteromonas</taxon>
    </lineage>
</organism>
<dbReference type="PANTHER" id="PTHR11963">
    <property type="entry name" value="LEUCINE AMINOPEPTIDASE-RELATED"/>
    <property type="match status" value="1"/>
</dbReference>
<evidence type="ECO:0000313" key="8">
    <source>
        <dbReference type="Proteomes" id="UP000586305"/>
    </source>
</evidence>
<accession>A0A849VIU7</accession>
<keyword evidence="8" id="KW-1185">Reference proteome</keyword>
<name>A0A849VIU7_9GAMM</name>
<keyword evidence="2 7" id="KW-0031">Aminopeptidase</keyword>
<comment type="similarity">
    <text evidence="1">Belongs to the peptidase M17 family.</text>
</comment>
<dbReference type="SUPFAM" id="SSF53187">
    <property type="entry name" value="Zn-dependent exopeptidases"/>
    <property type="match status" value="1"/>
</dbReference>
<dbReference type="InterPro" id="IPR011356">
    <property type="entry name" value="Leucine_aapep/pepB"/>
</dbReference>
<evidence type="ECO:0000256" key="4">
    <source>
        <dbReference type="ARBA" id="ARBA00022801"/>
    </source>
</evidence>
<keyword evidence="4" id="KW-0378">Hydrolase</keyword>
<protein>
    <submittedName>
        <fullName evidence="7">Leucyl aminopeptidase family protein</fullName>
    </submittedName>
</protein>
<dbReference type="Gene3D" id="3.40.630.10">
    <property type="entry name" value="Zn peptidases"/>
    <property type="match status" value="1"/>
</dbReference>
<gene>
    <name evidence="7" type="ORF">HG263_18960</name>
</gene>
<evidence type="ECO:0000256" key="2">
    <source>
        <dbReference type="ARBA" id="ARBA00022438"/>
    </source>
</evidence>
<keyword evidence="5" id="KW-0464">Manganese</keyword>